<keyword evidence="2" id="KW-1185">Reference proteome</keyword>
<reference evidence="1" key="1">
    <citation type="submission" date="2019-11" db="EMBL/GenBank/DDBJ databases">
        <title>Nori genome reveals adaptations in red seaweeds to the harsh intertidal environment.</title>
        <authorList>
            <person name="Wang D."/>
            <person name="Mao Y."/>
        </authorList>
    </citation>
    <scope>NUCLEOTIDE SEQUENCE</scope>
    <source>
        <tissue evidence="1">Gametophyte</tissue>
    </source>
</reference>
<organism evidence="1 2">
    <name type="scientific">Pyropia yezoensis</name>
    <name type="common">Susabi-nori</name>
    <name type="synonym">Porphyra yezoensis</name>
    <dbReference type="NCBI Taxonomy" id="2788"/>
    <lineage>
        <taxon>Eukaryota</taxon>
        <taxon>Rhodophyta</taxon>
        <taxon>Bangiophyceae</taxon>
        <taxon>Bangiales</taxon>
        <taxon>Bangiaceae</taxon>
        <taxon>Pyropia</taxon>
    </lineage>
</organism>
<comment type="caution">
    <text evidence="1">The sequence shown here is derived from an EMBL/GenBank/DDBJ whole genome shotgun (WGS) entry which is preliminary data.</text>
</comment>
<protein>
    <submittedName>
        <fullName evidence="1">Uncharacterized protein</fullName>
    </submittedName>
</protein>
<proteinExistence type="predicted"/>
<evidence type="ECO:0000313" key="1">
    <source>
        <dbReference type="EMBL" id="KAK1860661.1"/>
    </source>
</evidence>
<sequence length="294" mass="31369">MAAFVPAPLARSTPFGSRRSSLCSRRGSSISPLAVPVRMRHGGQNETPATIPASLRSLAAIVTDRAVADTKLLASALPPAAAATAMALALLTTVTASDMARAEFPDTPPATIFFDEANVVPPASETQIVKSLTKLGESSGLKVRFVMMRSLPYGTLPQEYADELFNEWGLGDKDVLFVGGSKVARGGLALGADAKKLVTPEMVESIGAETFSLKAIEAQYSLAASDVINRLIPILNGREDPGPPVIIREDAGPTFKTKKDTSEERSKYSTVVIVLLVIACLVPMLQYYWYVKDD</sequence>
<evidence type="ECO:0000313" key="2">
    <source>
        <dbReference type="Proteomes" id="UP000798662"/>
    </source>
</evidence>
<dbReference type="EMBL" id="CM020618">
    <property type="protein sequence ID" value="KAK1860661.1"/>
    <property type="molecule type" value="Genomic_DNA"/>
</dbReference>
<gene>
    <name evidence="1" type="ORF">I4F81_003249</name>
</gene>
<dbReference type="Proteomes" id="UP000798662">
    <property type="component" value="Chromosome 1"/>
</dbReference>
<name>A0ACC3BT81_PYRYE</name>
<accession>A0ACC3BT81</accession>